<proteinExistence type="predicted"/>
<dbReference type="CDD" id="cd04861">
    <property type="entry name" value="LigD_Pol_like"/>
    <property type="match status" value="1"/>
</dbReference>
<dbReference type="InterPro" id="IPR014145">
    <property type="entry name" value="LigD_pol_dom"/>
</dbReference>
<dbReference type="PANTHER" id="PTHR42705:SF2">
    <property type="entry name" value="BIFUNCTIONAL NON-HOMOLOGOUS END JOINING PROTEIN LIGD"/>
    <property type="match status" value="1"/>
</dbReference>
<evidence type="ECO:0000259" key="1">
    <source>
        <dbReference type="Pfam" id="PF21686"/>
    </source>
</evidence>
<dbReference type="InterPro" id="IPR052171">
    <property type="entry name" value="NHEJ_LigD"/>
</dbReference>
<feature type="domain" description="DNA ligase D polymerase" evidence="1">
    <location>
        <begin position="28"/>
        <end position="281"/>
    </location>
</feature>
<gene>
    <name evidence="2" type="ORF">E9998_08325</name>
</gene>
<dbReference type="Proteomes" id="UP000305792">
    <property type="component" value="Unassembled WGS sequence"/>
</dbReference>
<dbReference type="GO" id="GO:0016874">
    <property type="term" value="F:ligase activity"/>
    <property type="evidence" value="ECO:0007669"/>
    <property type="project" value="UniProtKB-KW"/>
</dbReference>
<dbReference type="OrthoDB" id="4296267at2"/>
<evidence type="ECO:0000313" key="3">
    <source>
        <dbReference type="Proteomes" id="UP000305792"/>
    </source>
</evidence>
<reference evidence="2 3" key="1">
    <citation type="journal article" date="2018" name="Int. J. Syst. Evol. Microbiol.">
        <title>Glycomyces paridis sp. nov., isolated from the medicinal plant Paris polyphylla.</title>
        <authorList>
            <person name="Fang X.M."/>
            <person name="Bai J.L."/>
            <person name="Su J."/>
            <person name="Zhao L.L."/>
            <person name="Liu H.Y."/>
            <person name="Ma B.P."/>
            <person name="Zhang Y.Q."/>
            <person name="Yu L.Y."/>
        </authorList>
    </citation>
    <scope>NUCLEOTIDE SEQUENCE [LARGE SCALE GENOMIC DNA]</scope>
    <source>
        <strain evidence="2 3">CPCC 204357</strain>
    </source>
</reference>
<dbReference type="NCBIfam" id="TIGR02778">
    <property type="entry name" value="ligD_pol"/>
    <property type="match status" value="1"/>
</dbReference>
<dbReference type="AlphaFoldDB" id="A0A4S8PG66"/>
<keyword evidence="3" id="KW-1185">Reference proteome</keyword>
<dbReference type="Pfam" id="PF21686">
    <property type="entry name" value="LigD_Prim-Pol"/>
    <property type="match status" value="1"/>
</dbReference>
<sequence>MAPTIRLDGHDLALTHLDKELFPEDGLTKDDLLAHYLAVSAAMVPHLAGRALTLRRFPHGIGDEGFFQKDSGGHFPDWIRTAEIPHRRSEGSNRYVVCDDAATLMYLANLSTVEFHVQTATVDRLDDPDRLVVDLDPPPGVTLPELRSVARRVRDLYAEVGLAPFLQATGGRGFHVVAPLDRGADFPFVRALAGDLAARLAAADPDRLTTAQRKNRRGDRLFLDVNRNGHAQTFIAPYSLRSRPGAAVATPLDWSELGRAAPDGFTADSIRRRLAQKTDPWAGMDDHAAAATEARRRLDALDPL</sequence>
<dbReference type="EMBL" id="STGX01000005">
    <property type="protein sequence ID" value="THV29507.1"/>
    <property type="molecule type" value="Genomic_DNA"/>
</dbReference>
<protein>
    <submittedName>
        <fullName evidence="2">ATP-dependent DNA ligase</fullName>
    </submittedName>
</protein>
<evidence type="ECO:0000313" key="2">
    <source>
        <dbReference type="EMBL" id="THV29507.1"/>
    </source>
</evidence>
<comment type="caution">
    <text evidence="2">The sequence shown here is derived from an EMBL/GenBank/DDBJ whole genome shotgun (WGS) entry which is preliminary data.</text>
</comment>
<accession>A0A4S8PG66</accession>
<dbReference type="Gene3D" id="3.90.920.10">
    <property type="entry name" value="DNA primase, PRIM domain"/>
    <property type="match status" value="1"/>
</dbReference>
<organism evidence="2 3">
    <name type="scientific">Glycomyces paridis</name>
    <dbReference type="NCBI Taxonomy" id="2126555"/>
    <lineage>
        <taxon>Bacteria</taxon>
        <taxon>Bacillati</taxon>
        <taxon>Actinomycetota</taxon>
        <taxon>Actinomycetes</taxon>
        <taxon>Glycomycetales</taxon>
        <taxon>Glycomycetaceae</taxon>
        <taxon>Glycomyces</taxon>
    </lineage>
</organism>
<keyword evidence="2" id="KW-0436">Ligase</keyword>
<dbReference type="PANTHER" id="PTHR42705">
    <property type="entry name" value="BIFUNCTIONAL NON-HOMOLOGOUS END JOINING PROTEIN LIGD"/>
    <property type="match status" value="1"/>
</dbReference>
<dbReference type="RefSeq" id="WP_136529250.1">
    <property type="nucleotide sequence ID" value="NZ_STGX01000005.1"/>
</dbReference>
<name>A0A4S8PG66_9ACTN</name>